<evidence type="ECO:0000259" key="2">
    <source>
        <dbReference type="PROSITE" id="PS50110"/>
    </source>
</evidence>
<proteinExistence type="predicted"/>
<dbReference type="PROSITE" id="PS50110">
    <property type="entry name" value="RESPONSE_REGULATORY"/>
    <property type="match status" value="1"/>
</dbReference>
<accession>A0ABT1U679</accession>
<evidence type="ECO:0000256" key="1">
    <source>
        <dbReference type="PROSITE-ProRule" id="PRU00169"/>
    </source>
</evidence>
<keyword evidence="1" id="KW-0597">Phosphoprotein</keyword>
<dbReference type="Gene3D" id="3.40.50.2300">
    <property type="match status" value="1"/>
</dbReference>
<dbReference type="PANTHER" id="PTHR45566:SF1">
    <property type="entry name" value="HTH-TYPE TRANSCRIPTIONAL REGULATOR YHJB-RELATED"/>
    <property type="match status" value="1"/>
</dbReference>
<dbReference type="Proteomes" id="UP001524586">
    <property type="component" value="Unassembled WGS sequence"/>
</dbReference>
<comment type="caution">
    <text evidence="3">The sequence shown here is derived from an EMBL/GenBank/DDBJ whole genome shotgun (WGS) entry which is preliminary data.</text>
</comment>
<gene>
    <name evidence="3" type="ORF">NP596_11765</name>
</gene>
<sequence length="131" mass="14676">MKVLIVEDSQLLRDRAVEELAGIVGKAAIIEAGSVNEARSQLLEHRPEIVILDLLLPDGYGLELFTTLRELRLPAQVVVMTSEPSEYLKRKALQLGARCFFDKMKDFDQVFISISEIVARIPADYSTTART</sequence>
<feature type="domain" description="Response regulatory" evidence="2">
    <location>
        <begin position="2"/>
        <end position="118"/>
    </location>
</feature>
<evidence type="ECO:0000313" key="3">
    <source>
        <dbReference type="EMBL" id="MCQ8129131.1"/>
    </source>
</evidence>
<dbReference type="CDD" id="cd00156">
    <property type="entry name" value="REC"/>
    <property type="match status" value="1"/>
</dbReference>
<dbReference type="EMBL" id="JANIBK010000057">
    <property type="protein sequence ID" value="MCQ8129131.1"/>
    <property type="molecule type" value="Genomic_DNA"/>
</dbReference>
<feature type="modified residue" description="4-aspartylphosphate" evidence="1">
    <location>
        <position position="53"/>
    </location>
</feature>
<protein>
    <submittedName>
        <fullName evidence="3">Response regulator</fullName>
    </submittedName>
</protein>
<dbReference type="Pfam" id="PF00072">
    <property type="entry name" value="Response_reg"/>
    <property type="match status" value="1"/>
</dbReference>
<organism evidence="3 4">
    <name type="scientific">Methylomonas rivi</name>
    <dbReference type="NCBI Taxonomy" id="2952226"/>
    <lineage>
        <taxon>Bacteria</taxon>
        <taxon>Pseudomonadati</taxon>
        <taxon>Pseudomonadota</taxon>
        <taxon>Gammaproteobacteria</taxon>
        <taxon>Methylococcales</taxon>
        <taxon>Methylococcaceae</taxon>
        <taxon>Methylomonas</taxon>
    </lineage>
</organism>
<dbReference type="InterPro" id="IPR001789">
    <property type="entry name" value="Sig_transdc_resp-reg_receiver"/>
</dbReference>
<name>A0ABT1U679_9GAMM</name>
<dbReference type="InterPro" id="IPR011006">
    <property type="entry name" value="CheY-like_superfamily"/>
</dbReference>
<evidence type="ECO:0000313" key="4">
    <source>
        <dbReference type="Proteomes" id="UP001524586"/>
    </source>
</evidence>
<keyword evidence="4" id="KW-1185">Reference proteome</keyword>
<dbReference type="InterPro" id="IPR051015">
    <property type="entry name" value="EvgA-like"/>
</dbReference>
<dbReference type="SUPFAM" id="SSF52172">
    <property type="entry name" value="CheY-like"/>
    <property type="match status" value="1"/>
</dbReference>
<dbReference type="PANTHER" id="PTHR45566">
    <property type="entry name" value="HTH-TYPE TRANSCRIPTIONAL REGULATOR YHJB-RELATED"/>
    <property type="match status" value="1"/>
</dbReference>
<dbReference type="SMART" id="SM00448">
    <property type="entry name" value="REC"/>
    <property type="match status" value="1"/>
</dbReference>
<reference evidence="3 4" key="1">
    <citation type="submission" date="2022-07" db="EMBL/GenBank/DDBJ databases">
        <title>Methylomonas rivi sp. nov., Methylomonas rosea sp. nov., Methylomonas aureus sp. nov. and Methylomonas subterranea sp. nov., four novel methanotrophs isolated from a freshwater creek and the deep terrestrial subsurface.</title>
        <authorList>
            <person name="Abin C."/>
            <person name="Sankaranarayanan K."/>
            <person name="Garner C."/>
            <person name="Sindelar R."/>
            <person name="Kotary K."/>
            <person name="Garner R."/>
            <person name="Barclay S."/>
            <person name="Lawson P."/>
            <person name="Krumholz L."/>
        </authorList>
    </citation>
    <scope>NUCLEOTIDE SEQUENCE [LARGE SCALE GENOMIC DNA]</scope>
    <source>
        <strain evidence="3 4">WSC-6</strain>
    </source>
</reference>
<dbReference type="RefSeq" id="WP_256615558.1">
    <property type="nucleotide sequence ID" value="NZ_JANIBK010000057.1"/>
</dbReference>